<feature type="compositionally biased region" description="Polar residues" evidence="1">
    <location>
        <begin position="14"/>
        <end position="24"/>
    </location>
</feature>
<evidence type="ECO:0000313" key="3">
    <source>
        <dbReference type="Proteomes" id="UP000237000"/>
    </source>
</evidence>
<name>A0A2P5FHW0_TREOI</name>
<dbReference type="OrthoDB" id="10381949at2759"/>
<proteinExistence type="predicted"/>
<dbReference type="Proteomes" id="UP000237000">
    <property type="component" value="Unassembled WGS sequence"/>
</dbReference>
<feature type="region of interest" description="Disordered" evidence="1">
    <location>
        <begin position="1"/>
        <end position="41"/>
    </location>
</feature>
<gene>
    <name evidence="2" type="ORF">TorRG33x02_068390</name>
</gene>
<organism evidence="2 3">
    <name type="scientific">Trema orientale</name>
    <name type="common">Charcoal tree</name>
    <name type="synonym">Celtis orientalis</name>
    <dbReference type="NCBI Taxonomy" id="63057"/>
    <lineage>
        <taxon>Eukaryota</taxon>
        <taxon>Viridiplantae</taxon>
        <taxon>Streptophyta</taxon>
        <taxon>Embryophyta</taxon>
        <taxon>Tracheophyta</taxon>
        <taxon>Spermatophyta</taxon>
        <taxon>Magnoliopsida</taxon>
        <taxon>eudicotyledons</taxon>
        <taxon>Gunneridae</taxon>
        <taxon>Pentapetalae</taxon>
        <taxon>rosids</taxon>
        <taxon>fabids</taxon>
        <taxon>Rosales</taxon>
        <taxon>Cannabaceae</taxon>
        <taxon>Trema</taxon>
    </lineage>
</organism>
<sequence length="97" mass="10589">MLPTIRPEAESLEPVNTPSTSQSNEEIHETPENTRATSPSMPCCNFQETNTIASKNIPENSKAVSAQTSPSEISLVKEMIPQPRVPRGPPVSLIIMF</sequence>
<evidence type="ECO:0000256" key="1">
    <source>
        <dbReference type="SAM" id="MobiDB-lite"/>
    </source>
</evidence>
<accession>A0A2P5FHW0</accession>
<reference evidence="3" key="1">
    <citation type="submission" date="2016-06" db="EMBL/GenBank/DDBJ databases">
        <title>Parallel loss of symbiosis genes in relatives of nitrogen-fixing non-legume Parasponia.</title>
        <authorList>
            <person name="Van Velzen R."/>
            <person name="Holmer R."/>
            <person name="Bu F."/>
            <person name="Rutten L."/>
            <person name="Van Zeijl A."/>
            <person name="Liu W."/>
            <person name="Santuari L."/>
            <person name="Cao Q."/>
            <person name="Sharma T."/>
            <person name="Shen D."/>
            <person name="Roswanjaya Y."/>
            <person name="Wardhani T."/>
            <person name="Kalhor M.S."/>
            <person name="Jansen J."/>
            <person name="Van den Hoogen J."/>
            <person name="Gungor B."/>
            <person name="Hartog M."/>
            <person name="Hontelez J."/>
            <person name="Verver J."/>
            <person name="Yang W.-C."/>
            <person name="Schijlen E."/>
            <person name="Repin R."/>
            <person name="Schilthuizen M."/>
            <person name="Schranz E."/>
            <person name="Heidstra R."/>
            <person name="Miyata K."/>
            <person name="Fedorova E."/>
            <person name="Kohlen W."/>
            <person name="Bisseling T."/>
            <person name="Smit S."/>
            <person name="Geurts R."/>
        </authorList>
    </citation>
    <scope>NUCLEOTIDE SEQUENCE [LARGE SCALE GENOMIC DNA]</scope>
    <source>
        <strain evidence="3">cv. RG33-2</strain>
    </source>
</reference>
<comment type="caution">
    <text evidence="2">The sequence shown here is derived from an EMBL/GenBank/DDBJ whole genome shotgun (WGS) entry which is preliminary data.</text>
</comment>
<protein>
    <submittedName>
        <fullName evidence="2">Uncharacterized protein</fullName>
    </submittedName>
</protein>
<dbReference type="EMBL" id="JXTC01000032">
    <property type="protein sequence ID" value="PON97372.1"/>
    <property type="molecule type" value="Genomic_DNA"/>
</dbReference>
<dbReference type="AlphaFoldDB" id="A0A2P5FHW0"/>
<dbReference type="InParanoid" id="A0A2P5FHW0"/>
<keyword evidence="3" id="KW-1185">Reference proteome</keyword>
<evidence type="ECO:0000313" key="2">
    <source>
        <dbReference type="EMBL" id="PON97372.1"/>
    </source>
</evidence>